<accession>A0A1V4IAX8</accession>
<evidence type="ECO:0000313" key="2">
    <source>
        <dbReference type="Proteomes" id="UP000190140"/>
    </source>
</evidence>
<gene>
    <name evidence="1" type="ORF">CLOTH_03160</name>
</gene>
<dbReference type="RefSeq" id="WP_079410551.1">
    <property type="nucleotide sequence ID" value="NZ_MZGW01000001.1"/>
</dbReference>
<comment type="caution">
    <text evidence="1">The sequence shown here is derived from an EMBL/GenBank/DDBJ whole genome shotgun (WGS) entry which is preliminary data.</text>
</comment>
<dbReference type="EMBL" id="MZGW01000001">
    <property type="protein sequence ID" value="OPJ57034.1"/>
    <property type="molecule type" value="Genomic_DNA"/>
</dbReference>
<dbReference type="Proteomes" id="UP000190140">
    <property type="component" value="Unassembled WGS sequence"/>
</dbReference>
<proteinExistence type="predicted"/>
<organism evidence="1 2">
    <name type="scientific">Alkalithermobacter paradoxus</name>
    <dbReference type="NCBI Taxonomy" id="29349"/>
    <lineage>
        <taxon>Bacteria</taxon>
        <taxon>Bacillati</taxon>
        <taxon>Bacillota</taxon>
        <taxon>Clostridia</taxon>
        <taxon>Peptostreptococcales</taxon>
        <taxon>Tepidibacteraceae</taxon>
        <taxon>Alkalithermobacter</taxon>
    </lineage>
</organism>
<dbReference type="AlphaFoldDB" id="A0A1V4IAX8"/>
<name>A0A1V4IAX8_9FIRM</name>
<dbReference type="STRING" id="29349.CLOTH_03160"/>
<protein>
    <submittedName>
        <fullName evidence="1">Uncharacterized protein</fullName>
    </submittedName>
</protein>
<evidence type="ECO:0000313" key="1">
    <source>
        <dbReference type="EMBL" id="OPJ57034.1"/>
    </source>
</evidence>
<keyword evidence="2" id="KW-1185">Reference proteome</keyword>
<sequence length="102" mass="12130">MFNKIYEKGEFIVFPIKKGYVAYNMNKEFEEGHTHLKNFNAAKTAIDLVANKKIPKTTNCYYLKSLIRLAQDPKYIEEIQNLIDVRKRKGEKKKYYNCPAYR</sequence>
<reference evidence="1 2" key="1">
    <citation type="submission" date="2017-03" db="EMBL/GenBank/DDBJ databases">
        <title>Genome sequence of Clostridium thermoalcaliphilum DSM 7309.</title>
        <authorList>
            <person name="Poehlein A."/>
            <person name="Daniel R."/>
        </authorList>
    </citation>
    <scope>NUCLEOTIDE SEQUENCE [LARGE SCALE GENOMIC DNA]</scope>
    <source>
        <strain evidence="1 2">DSM 7309</strain>
    </source>
</reference>
<dbReference type="OrthoDB" id="2051323at2"/>